<name>A0A2H0NBX2_9BACT</name>
<evidence type="ECO:0000256" key="3">
    <source>
        <dbReference type="PIRNR" id="PIRNR002070"/>
    </source>
</evidence>
<protein>
    <recommendedName>
        <fullName evidence="2 3">Single-stranded DNA-binding protein</fullName>
        <shortName evidence="2">SSB</shortName>
    </recommendedName>
</protein>
<dbReference type="PANTHER" id="PTHR10302:SF27">
    <property type="entry name" value="SINGLE-STRANDED DNA-BINDING PROTEIN"/>
    <property type="match status" value="1"/>
</dbReference>
<evidence type="ECO:0000256" key="2">
    <source>
        <dbReference type="HAMAP-Rule" id="MF_00984"/>
    </source>
</evidence>
<keyword evidence="1 2" id="KW-0238">DNA-binding</keyword>
<organism evidence="5 6">
    <name type="scientific">Candidatus Jorgensenbacteria bacterium CG11_big_fil_rev_8_21_14_0_20_38_23</name>
    <dbReference type="NCBI Taxonomy" id="1974594"/>
    <lineage>
        <taxon>Bacteria</taxon>
        <taxon>Candidatus Joergenseniibacteriota</taxon>
    </lineage>
</organism>
<dbReference type="InterPro" id="IPR012340">
    <property type="entry name" value="NA-bd_OB-fold"/>
</dbReference>
<evidence type="ECO:0000313" key="6">
    <source>
        <dbReference type="Proteomes" id="UP000228867"/>
    </source>
</evidence>
<evidence type="ECO:0000256" key="4">
    <source>
        <dbReference type="SAM" id="MobiDB-lite"/>
    </source>
</evidence>
<dbReference type="AlphaFoldDB" id="A0A2H0NBX2"/>
<dbReference type="GO" id="GO:0009295">
    <property type="term" value="C:nucleoid"/>
    <property type="evidence" value="ECO:0007669"/>
    <property type="project" value="TreeGrafter"/>
</dbReference>
<dbReference type="GO" id="GO:0006260">
    <property type="term" value="P:DNA replication"/>
    <property type="evidence" value="ECO:0007669"/>
    <property type="project" value="InterPro"/>
</dbReference>
<dbReference type="EMBL" id="PCWR01000057">
    <property type="protein sequence ID" value="PIR06377.1"/>
    <property type="molecule type" value="Genomic_DNA"/>
</dbReference>
<dbReference type="PROSITE" id="PS50935">
    <property type="entry name" value="SSB"/>
    <property type="match status" value="1"/>
</dbReference>
<dbReference type="Proteomes" id="UP000228867">
    <property type="component" value="Unassembled WGS sequence"/>
</dbReference>
<evidence type="ECO:0000256" key="1">
    <source>
        <dbReference type="ARBA" id="ARBA00023125"/>
    </source>
</evidence>
<dbReference type="InterPro" id="IPR000424">
    <property type="entry name" value="Primosome_PriB/ssb"/>
</dbReference>
<dbReference type="InterPro" id="IPR011344">
    <property type="entry name" value="ssDNA-bd"/>
</dbReference>
<dbReference type="PIRSF" id="PIRSF002070">
    <property type="entry name" value="SSB"/>
    <property type="match status" value="1"/>
</dbReference>
<dbReference type="NCBIfam" id="TIGR00621">
    <property type="entry name" value="ssb"/>
    <property type="match status" value="1"/>
</dbReference>
<dbReference type="SUPFAM" id="SSF50249">
    <property type="entry name" value="Nucleic acid-binding proteins"/>
    <property type="match status" value="1"/>
</dbReference>
<dbReference type="HAMAP" id="MF_00984">
    <property type="entry name" value="SSB"/>
    <property type="match status" value="1"/>
</dbReference>
<feature type="region of interest" description="Disordered" evidence="4">
    <location>
        <begin position="133"/>
        <end position="153"/>
    </location>
</feature>
<dbReference type="PANTHER" id="PTHR10302">
    <property type="entry name" value="SINGLE-STRANDED DNA-BINDING PROTEIN"/>
    <property type="match status" value="1"/>
</dbReference>
<reference evidence="5 6" key="1">
    <citation type="submission" date="2017-09" db="EMBL/GenBank/DDBJ databases">
        <title>Depth-based differentiation of microbial function through sediment-hosted aquifers and enrichment of novel symbionts in the deep terrestrial subsurface.</title>
        <authorList>
            <person name="Probst A.J."/>
            <person name="Ladd B."/>
            <person name="Jarett J.K."/>
            <person name="Geller-Mcgrath D.E."/>
            <person name="Sieber C.M."/>
            <person name="Emerson J.B."/>
            <person name="Anantharaman K."/>
            <person name="Thomas B.C."/>
            <person name="Malmstrom R."/>
            <person name="Stieglmeier M."/>
            <person name="Klingl A."/>
            <person name="Woyke T."/>
            <person name="Ryan C.M."/>
            <person name="Banfield J.F."/>
        </authorList>
    </citation>
    <scope>NUCLEOTIDE SEQUENCE [LARGE SCALE GENOMIC DNA]</scope>
    <source>
        <strain evidence="5">CG11_big_fil_rev_8_21_14_0_20_38_23</strain>
    </source>
</reference>
<proteinExistence type="inferred from homology"/>
<dbReference type="Gene3D" id="2.40.50.140">
    <property type="entry name" value="Nucleic acid-binding proteins"/>
    <property type="match status" value="1"/>
</dbReference>
<sequence>MNLNKIFLLGRLTADPQLRSTPNGKSVANFSLATNRFWVDKNGQRQEDTQFHNVVVWGRQAEVANQFLKKGSLVLIEGRLQTRTWQDQQGQNRRTTEVICERMQLGPRSAGGGGFAPADAAPDFNQEIEKEEKLPEIDLGEEEAKEAKEDIPF</sequence>
<gene>
    <name evidence="5" type="ORF">COV54_02755</name>
</gene>
<comment type="caution">
    <text evidence="5">The sequence shown here is derived from an EMBL/GenBank/DDBJ whole genome shotgun (WGS) entry which is preliminary data.</text>
</comment>
<dbReference type="GO" id="GO:0003697">
    <property type="term" value="F:single-stranded DNA binding"/>
    <property type="evidence" value="ECO:0007669"/>
    <property type="project" value="UniProtKB-UniRule"/>
</dbReference>
<dbReference type="CDD" id="cd04496">
    <property type="entry name" value="SSB_OBF"/>
    <property type="match status" value="1"/>
</dbReference>
<evidence type="ECO:0000313" key="5">
    <source>
        <dbReference type="EMBL" id="PIR06377.1"/>
    </source>
</evidence>
<dbReference type="Pfam" id="PF00436">
    <property type="entry name" value="SSB"/>
    <property type="match status" value="1"/>
</dbReference>
<comment type="caution">
    <text evidence="2">Lacks conserved residue(s) required for the propagation of feature annotation.</text>
</comment>
<accession>A0A2H0NBX2</accession>
<comment type="subunit">
    <text evidence="2">Homotetramer.</text>
</comment>